<protein>
    <submittedName>
        <fullName evidence="1">Uncharacterized protein</fullName>
    </submittedName>
</protein>
<name>X0VKN7_9ZZZZ</name>
<dbReference type="AlphaFoldDB" id="X0VKN7"/>
<organism evidence="1">
    <name type="scientific">marine sediment metagenome</name>
    <dbReference type="NCBI Taxonomy" id="412755"/>
    <lineage>
        <taxon>unclassified sequences</taxon>
        <taxon>metagenomes</taxon>
        <taxon>ecological metagenomes</taxon>
    </lineage>
</organism>
<evidence type="ECO:0000313" key="1">
    <source>
        <dbReference type="EMBL" id="GAG01116.1"/>
    </source>
</evidence>
<accession>X0VKN7</accession>
<sequence length="61" mass="6306">MASALFGLFDPIPNAYFGGTIAPLGGESKPSGVYQELLIQIPKVADDPQPLTSGKVGVNCD</sequence>
<dbReference type="EMBL" id="BARS01026467">
    <property type="protein sequence ID" value="GAG01116.1"/>
    <property type="molecule type" value="Genomic_DNA"/>
</dbReference>
<reference evidence="1" key="1">
    <citation type="journal article" date="2014" name="Front. Microbiol.">
        <title>High frequency of phylogenetically diverse reductive dehalogenase-homologous genes in deep subseafloor sedimentary metagenomes.</title>
        <authorList>
            <person name="Kawai M."/>
            <person name="Futagami T."/>
            <person name="Toyoda A."/>
            <person name="Takaki Y."/>
            <person name="Nishi S."/>
            <person name="Hori S."/>
            <person name="Arai W."/>
            <person name="Tsubouchi T."/>
            <person name="Morono Y."/>
            <person name="Uchiyama I."/>
            <person name="Ito T."/>
            <person name="Fujiyama A."/>
            <person name="Inagaki F."/>
            <person name="Takami H."/>
        </authorList>
    </citation>
    <scope>NUCLEOTIDE SEQUENCE</scope>
    <source>
        <strain evidence="1">Expedition CK06-06</strain>
    </source>
</reference>
<gene>
    <name evidence="1" type="ORF">S01H1_41706</name>
</gene>
<proteinExistence type="predicted"/>
<comment type="caution">
    <text evidence="1">The sequence shown here is derived from an EMBL/GenBank/DDBJ whole genome shotgun (WGS) entry which is preliminary data.</text>
</comment>